<accession>A0AAV4PQA8</accession>
<comment type="caution">
    <text evidence="1">The sequence shown here is derived from an EMBL/GenBank/DDBJ whole genome shotgun (WGS) entry which is preliminary data.</text>
</comment>
<dbReference type="EMBL" id="BPLR01005102">
    <property type="protein sequence ID" value="GIX99827.1"/>
    <property type="molecule type" value="Genomic_DNA"/>
</dbReference>
<evidence type="ECO:0000313" key="1">
    <source>
        <dbReference type="EMBL" id="GIX99827.1"/>
    </source>
</evidence>
<proteinExistence type="predicted"/>
<sequence>MHALLYVDPQSCWYRLELGPDENWRIVHSEEELNEQNTIIMLTGIDANDIEREGRWVDVGTETLQQRLPPSSRRLWLSQEQILNIKRTILITAEFTLFPVDKEFSNTGSLKFFTIIRSRLRTGNIASGRSGVTAELRSQTPVECQGEITFA</sequence>
<reference evidence="1 2" key="1">
    <citation type="submission" date="2021-06" db="EMBL/GenBank/DDBJ databases">
        <title>Caerostris extrusa draft genome.</title>
        <authorList>
            <person name="Kono N."/>
            <person name="Arakawa K."/>
        </authorList>
    </citation>
    <scope>NUCLEOTIDE SEQUENCE [LARGE SCALE GENOMIC DNA]</scope>
</reference>
<organism evidence="1 2">
    <name type="scientific">Caerostris extrusa</name>
    <name type="common">Bark spider</name>
    <name type="synonym">Caerostris bankana</name>
    <dbReference type="NCBI Taxonomy" id="172846"/>
    <lineage>
        <taxon>Eukaryota</taxon>
        <taxon>Metazoa</taxon>
        <taxon>Ecdysozoa</taxon>
        <taxon>Arthropoda</taxon>
        <taxon>Chelicerata</taxon>
        <taxon>Arachnida</taxon>
        <taxon>Araneae</taxon>
        <taxon>Araneomorphae</taxon>
        <taxon>Entelegynae</taxon>
        <taxon>Araneoidea</taxon>
        <taxon>Araneidae</taxon>
        <taxon>Caerostris</taxon>
    </lineage>
</organism>
<dbReference type="Proteomes" id="UP001054945">
    <property type="component" value="Unassembled WGS sequence"/>
</dbReference>
<dbReference type="AlphaFoldDB" id="A0AAV4PQA8"/>
<evidence type="ECO:0000313" key="2">
    <source>
        <dbReference type="Proteomes" id="UP001054945"/>
    </source>
</evidence>
<gene>
    <name evidence="1" type="ORF">CEXT_87291</name>
</gene>
<name>A0AAV4PQA8_CAEEX</name>
<keyword evidence="2" id="KW-1185">Reference proteome</keyword>
<protein>
    <submittedName>
        <fullName evidence="1">Uncharacterized protein</fullName>
    </submittedName>
</protein>